<dbReference type="PROSITE" id="PS50011">
    <property type="entry name" value="PROTEIN_KINASE_DOM"/>
    <property type="match status" value="1"/>
</dbReference>
<dbReference type="SMART" id="SM00220">
    <property type="entry name" value="S_TKc"/>
    <property type="match status" value="1"/>
</dbReference>
<keyword evidence="5 6" id="KW-0067">ATP-binding</keyword>
<dbReference type="PANTHER" id="PTHR44329">
    <property type="entry name" value="SERINE/THREONINE-PROTEIN KINASE TNNI3K-RELATED"/>
    <property type="match status" value="1"/>
</dbReference>
<feature type="region of interest" description="Disordered" evidence="7">
    <location>
        <begin position="642"/>
        <end position="674"/>
    </location>
</feature>
<feature type="compositionally biased region" description="Polar residues" evidence="7">
    <location>
        <begin position="271"/>
        <end position="284"/>
    </location>
</feature>
<feature type="region of interest" description="Disordered" evidence="7">
    <location>
        <begin position="264"/>
        <end position="288"/>
    </location>
</feature>
<dbReference type="Proteomes" id="UP000236333">
    <property type="component" value="Unassembled WGS sequence"/>
</dbReference>
<accession>A0A2J8AEX1</accession>
<dbReference type="InterPro" id="IPR001245">
    <property type="entry name" value="Ser-Thr/Tyr_kinase_cat_dom"/>
</dbReference>
<dbReference type="SUPFAM" id="SSF56112">
    <property type="entry name" value="Protein kinase-like (PK-like)"/>
    <property type="match status" value="2"/>
</dbReference>
<keyword evidence="3 6" id="KW-0547">Nucleotide-binding</keyword>
<evidence type="ECO:0000313" key="9">
    <source>
        <dbReference type="EMBL" id="PNH11071.1"/>
    </source>
</evidence>
<dbReference type="InterPro" id="IPR008271">
    <property type="entry name" value="Ser/Thr_kinase_AS"/>
</dbReference>
<gene>
    <name evidence="9" type="ORF">TSOC_002130</name>
</gene>
<keyword evidence="10" id="KW-1185">Reference proteome</keyword>
<dbReference type="InterPro" id="IPR051681">
    <property type="entry name" value="Ser/Thr_Kinases-Pseudokinases"/>
</dbReference>
<feature type="binding site" evidence="6">
    <location>
        <position position="588"/>
    </location>
    <ligand>
        <name>ATP</name>
        <dbReference type="ChEBI" id="CHEBI:30616"/>
    </ligand>
</feature>
<evidence type="ECO:0000256" key="5">
    <source>
        <dbReference type="ARBA" id="ARBA00022840"/>
    </source>
</evidence>
<evidence type="ECO:0000256" key="3">
    <source>
        <dbReference type="ARBA" id="ARBA00022741"/>
    </source>
</evidence>
<feature type="domain" description="Protein kinase" evidence="8">
    <location>
        <begin position="561"/>
        <end position="920"/>
    </location>
</feature>
<comment type="caution">
    <text evidence="9">The sequence shown here is derived from an EMBL/GenBank/DDBJ whole genome shotgun (WGS) entry which is preliminary data.</text>
</comment>
<dbReference type="PROSITE" id="PS00108">
    <property type="entry name" value="PROTEIN_KINASE_ST"/>
    <property type="match status" value="1"/>
</dbReference>
<keyword evidence="2" id="KW-0808">Transferase</keyword>
<evidence type="ECO:0000256" key="7">
    <source>
        <dbReference type="SAM" id="MobiDB-lite"/>
    </source>
</evidence>
<dbReference type="PANTHER" id="PTHR44329:SF214">
    <property type="entry name" value="PROTEIN KINASE DOMAIN-CONTAINING PROTEIN"/>
    <property type="match status" value="1"/>
</dbReference>
<sequence length="970" mass="98993">MVDFASLSALIRLAPGAILRFEGIELWRSMLKAYYLAFVSRSPGGEVQLAHSIQHRLTCPPVATRAAGLRSRPRPPNQPQDKPQFGSEVLSPPLCWRTAGGAGGAAARRPTAVATAVPPASVPAGATCRSPFTSLSDVSYVMGVVETDPEDNGGYVITYLDSLYACDWPVSDACVAQKGSDPCQAEMAAAHEHEYDVGADATIGPAGVPPGRPVPALALGVGLGGGAVVLCGLLAAAVLLTRRRRRLRYQRGLGVGPPSKEAPAALLGSVTGASPSTGGQSASAPQAGETIGTAPVSAAQPLLPTRASAADLFLAESGQVEAVRRQLAAGGQVAAVQVLEPIGQGSYARVYRGLWQGRVVALKVMMLPSGLRQQQAQMEAAVSASMNHPSIVQTYSYSFRMVLDSAFSWNRRQGNVPSANSPTTAMLEKGLNGGAGAAAINGPPSDMDLSPRTQDQPHGYELQLVLEYCDLGSLRGALDLGAFHRRGAAAATGRGGAGEDGRKEKEEGGGAGGRSGGQDGDGGDSSVWDPSMSTAAGHVASGVEVEAVRRQLAAGGQVAAVQVLELIGKGSYARVYRGLWQGRVVALKVMMLPPGLRQQQAQMEAAVSASMNHPSIVQTYSYSFRMVLDSAFSCGAGSGGAASGGDGGDGGGGDGAEGDDGDGGGGGGAEAGAGSWPDAQAPAFRYGLMLAVAYDVASALLHLHTHGIVHGDVKTCNVLLTSGSGGRTSGAPVSGAPTPRGSIDAAPGCGQTLPLGSRLSDATGQSSDIGGIGRAWSREEVQQRLTAGPVLAKLADFGLATYVDEREGTHVSATSAQGTLSHVAPELLLHGHISRHVDTYAFGILLHELFTGGRAYSGMPKALLPHQVAVQGLRPVLPPYTPPAFRLLVESCWDASPHARPSIKEVMAALQSMRAAHGAAAAAGSAGGGSAAAAAGDWEAVPPGFEVFGGARGRVAEVQCAAARSSQFSL</sequence>
<evidence type="ECO:0000256" key="1">
    <source>
        <dbReference type="ARBA" id="ARBA00022527"/>
    </source>
</evidence>
<dbReference type="InterPro" id="IPR017441">
    <property type="entry name" value="Protein_kinase_ATP_BS"/>
</dbReference>
<evidence type="ECO:0000313" key="10">
    <source>
        <dbReference type="Proteomes" id="UP000236333"/>
    </source>
</evidence>
<dbReference type="GO" id="GO:0004674">
    <property type="term" value="F:protein serine/threonine kinase activity"/>
    <property type="evidence" value="ECO:0007669"/>
    <property type="project" value="UniProtKB-KW"/>
</dbReference>
<dbReference type="Pfam" id="PF07714">
    <property type="entry name" value="PK_Tyr_Ser-Thr"/>
    <property type="match status" value="1"/>
</dbReference>
<feature type="compositionally biased region" description="Gly residues" evidence="7">
    <location>
        <begin position="509"/>
        <end position="520"/>
    </location>
</feature>
<dbReference type="OrthoDB" id="551875at2759"/>
<evidence type="ECO:0000259" key="8">
    <source>
        <dbReference type="PROSITE" id="PS50011"/>
    </source>
</evidence>
<feature type="region of interest" description="Disordered" evidence="7">
    <location>
        <begin position="491"/>
        <end position="533"/>
    </location>
</feature>
<evidence type="ECO:0000256" key="2">
    <source>
        <dbReference type="ARBA" id="ARBA00022679"/>
    </source>
</evidence>
<reference evidence="9 10" key="1">
    <citation type="journal article" date="2017" name="Mol. Biol. Evol.">
        <title>The 4-celled Tetrabaena socialis nuclear genome reveals the essential components for genetic control of cell number at the origin of multicellularity in the volvocine lineage.</title>
        <authorList>
            <person name="Featherston J."/>
            <person name="Arakaki Y."/>
            <person name="Hanschen E.R."/>
            <person name="Ferris P.J."/>
            <person name="Michod R.E."/>
            <person name="Olson B.J.S.C."/>
            <person name="Nozaki H."/>
            <person name="Durand P.M."/>
        </authorList>
    </citation>
    <scope>NUCLEOTIDE SEQUENCE [LARGE SCALE GENOMIC DNA]</scope>
    <source>
        <strain evidence="9 10">NIES-571</strain>
    </source>
</reference>
<proteinExistence type="predicted"/>
<dbReference type="PROSITE" id="PS00107">
    <property type="entry name" value="PROTEIN_KINASE_ATP"/>
    <property type="match status" value="1"/>
</dbReference>
<feature type="region of interest" description="Disordered" evidence="7">
    <location>
        <begin position="435"/>
        <end position="455"/>
    </location>
</feature>
<feature type="region of interest" description="Disordered" evidence="7">
    <location>
        <begin position="65"/>
        <end position="91"/>
    </location>
</feature>
<dbReference type="GO" id="GO:0005524">
    <property type="term" value="F:ATP binding"/>
    <property type="evidence" value="ECO:0007669"/>
    <property type="project" value="UniProtKB-UniRule"/>
</dbReference>
<evidence type="ECO:0000256" key="6">
    <source>
        <dbReference type="PROSITE-ProRule" id="PRU10141"/>
    </source>
</evidence>
<dbReference type="Gene3D" id="1.10.510.10">
    <property type="entry name" value="Transferase(Phosphotransferase) domain 1"/>
    <property type="match status" value="1"/>
</dbReference>
<name>A0A2J8AEX1_9CHLO</name>
<protein>
    <submittedName>
        <fullName evidence="9">Mitogen-activated protein kinase kinase kinase MLK4</fullName>
    </submittedName>
</protein>
<dbReference type="AlphaFoldDB" id="A0A2J8AEX1"/>
<keyword evidence="1" id="KW-0723">Serine/threonine-protein kinase</keyword>
<organism evidence="9 10">
    <name type="scientific">Tetrabaena socialis</name>
    <dbReference type="NCBI Taxonomy" id="47790"/>
    <lineage>
        <taxon>Eukaryota</taxon>
        <taxon>Viridiplantae</taxon>
        <taxon>Chlorophyta</taxon>
        <taxon>core chlorophytes</taxon>
        <taxon>Chlorophyceae</taxon>
        <taxon>CS clade</taxon>
        <taxon>Chlamydomonadales</taxon>
        <taxon>Tetrabaenaceae</taxon>
        <taxon>Tetrabaena</taxon>
    </lineage>
</organism>
<feature type="compositionally biased region" description="Basic and acidic residues" evidence="7">
    <location>
        <begin position="497"/>
        <end position="508"/>
    </location>
</feature>
<evidence type="ECO:0000256" key="4">
    <source>
        <dbReference type="ARBA" id="ARBA00022777"/>
    </source>
</evidence>
<dbReference type="EMBL" id="PGGS01000039">
    <property type="protein sequence ID" value="PNH11071.1"/>
    <property type="molecule type" value="Genomic_DNA"/>
</dbReference>
<dbReference type="InterPro" id="IPR011009">
    <property type="entry name" value="Kinase-like_dom_sf"/>
</dbReference>
<keyword evidence="4 9" id="KW-0418">Kinase</keyword>
<dbReference type="Gene3D" id="3.30.200.20">
    <property type="entry name" value="Phosphorylase Kinase, domain 1"/>
    <property type="match status" value="2"/>
</dbReference>
<feature type="compositionally biased region" description="Gly residues" evidence="7">
    <location>
        <begin position="642"/>
        <end position="655"/>
    </location>
</feature>
<dbReference type="InterPro" id="IPR000719">
    <property type="entry name" value="Prot_kinase_dom"/>
</dbReference>